<dbReference type="CDD" id="cd05498">
    <property type="entry name" value="Bromo_Brdt_II_like"/>
    <property type="match status" value="1"/>
</dbReference>
<evidence type="ECO:0000313" key="20">
    <source>
        <dbReference type="RefSeq" id="XP_029002102.1"/>
    </source>
</evidence>
<dbReference type="GO" id="GO:0000785">
    <property type="term" value="C:chromatin"/>
    <property type="evidence" value="ECO:0007669"/>
    <property type="project" value="TreeGrafter"/>
</dbReference>
<keyword evidence="19" id="KW-1185">Reference proteome</keyword>
<feature type="region of interest" description="Disordered" evidence="16">
    <location>
        <begin position="901"/>
        <end position="924"/>
    </location>
</feature>
<keyword evidence="10" id="KW-0804">Transcription</keyword>
<sequence>MCDMKAYPTSGNPLPPEVTNTKRPGRVTNQLQYLEKVVIKALWRHHFSWPFHQPVDAVALRLPDYYTIITKPMDLGTIKKRLQNKYYFQALECIQDFNTMFTNCYVYNRPGDDIVFMAQTLEKVFLHKVSQMPKDEYEVESVTTKEQVKEKKTNSGALNQTLVSEVVLQQTVTVIPPDMSQFNQPLQLSATIDATIKKGFKRKADSTTSITTAIMSPVERSAPSTLLLRRGSGRPINPPRKDLPAFDDKKVRLSHQLRYCNDILKEMLSKRHCAYAWPFYTPVDAAALGLHDYHNIIQQPMDLSTIRNKMDQREYANAREFAADVRLMFSNCYKYNPPAHEVVYMARKLQDVFEARYLKIPQEPEGCSLSHLSTSASSKSDSSSEAENSSEEVASQLANLEERLKAVRDQLKKLSQDPLKKPKKKDKSKKNKCKIKHMARSKQKSAKYKAVVEKPTKVTSSSLHDSQHDFHKVPIKWRDEGSSIPLTYQEKKQLKQDIDKLPGYKLGKLVSIIKARESCLQGSTLEEVEVDFEILKTSTLRILQRFVVASLKKSGKSDKKKLVKPTRGIQAGSLKVAGKCQAVNKEQNLIRKKKQVAKVKASPDFIFLPCPSESSSSSSWSSSSKCSSSSRSRFSDSSGSESVPTIKKKSEGSCQKAKKKPLVSHAECGKQASVSKDLVKASVQTVQPPSAAQSSAAQTKDYPVHQNEPNLSPPDLSALLSPMASPGVLLDWATARFEGPVLSPLRDSPLLSREDLESVIMPDLTYTDDFLDSQLTGVPHTNPASRSAEEERPQAPKTSIVLKNAQSWARLVRQSVSATAIKSSKESFQHFRKAAIEKEEREKALRQKQEEENRREPLPINILPASCKTEPNVIPENLHSEAMLDASKELQNSYDYTELLTAQSPLDGEREKARKKEQERRRQQAMTGIDMTMQRDIMAMFERNLD</sequence>
<keyword evidence="4" id="KW-0597">Phosphoprotein</keyword>
<dbReference type="AlphaFoldDB" id="A0A6P7M7F9"/>
<evidence type="ECO:0000256" key="4">
    <source>
        <dbReference type="ARBA" id="ARBA00022553"/>
    </source>
</evidence>
<comment type="subunit">
    <text evidence="14">Homodimer. Interacts with E2F1. Interacts with (acetylated) STAT3; promoting STAT3 recruitment to chromatin. Interacts with CTCF; promoting BRD2 recruitment to chromatin.</text>
</comment>
<dbReference type="GeneTree" id="ENSGT00940000166414"/>
<keyword evidence="3" id="KW-0158">Chromosome</keyword>
<dbReference type="InterPro" id="IPR027353">
    <property type="entry name" value="NET_dom"/>
</dbReference>
<evidence type="ECO:0000256" key="12">
    <source>
        <dbReference type="ARBA" id="ARBA00040998"/>
    </source>
</evidence>
<organism evidence="19 21">
    <name type="scientific">Betta splendens</name>
    <name type="common">Siamese fighting fish</name>
    <dbReference type="NCBI Taxonomy" id="158456"/>
    <lineage>
        <taxon>Eukaryota</taxon>
        <taxon>Metazoa</taxon>
        <taxon>Chordata</taxon>
        <taxon>Craniata</taxon>
        <taxon>Vertebrata</taxon>
        <taxon>Euteleostomi</taxon>
        <taxon>Actinopterygii</taxon>
        <taxon>Neopterygii</taxon>
        <taxon>Teleostei</taxon>
        <taxon>Neoteleostei</taxon>
        <taxon>Acanthomorphata</taxon>
        <taxon>Anabantaria</taxon>
        <taxon>Anabantiformes</taxon>
        <taxon>Anabantoidei</taxon>
        <taxon>Osphronemidae</taxon>
        <taxon>Betta</taxon>
    </lineage>
</organism>
<dbReference type="FunFam" id="1.20.920.10:FF:000003">
    <property type="entry name" value="Bromodomain-containing protein 2"/>
    <property type="match status" value="1"/>
</dbReference>
<evidence type="ECO:0000256" key="16">
    <source>
        <dbReference type="SAM" id="MobiDB-lite"/>
    </source>
</evidence>
<keyword evidence="9 15" id="KW-0103">Bromodomain</keyword>
<dbReference type="Pfam" id="PF17035">
    <property type="entry name" value="BET"/>
    <property type="match status" value="1"/>
</dbReference>
<dbReference type="GO" id="GO:0005634">
    <property type="term" value="C:nucleus"/>
    <property type="evidence" value="ECO:0007669"/>
    <property type="project" value="UniProtKB-SubCell"/>
</dbReference>
<evidence type="ECO:0000256" key="14">
    <source>
        <dbReference type="ARBA" id="ARBA00046861"/>
    </source>
</evidence>
<dbReference type="PANTHER" id="PTHR22880">
    <property type="entry name" value="FALZ-RELATED BROMODOMAIN-CONTAINING PROTEINS"/>
    <property type="match status" value="1"/>
</dbReference>
<keyword evidence="7" id="KW-0007">Acetylation</keyword>
<feature type="compositionally biased region" description="Low complexity" evidence="16">
    <location>
        <begin position="612"/>
        <end position="642"/>
    </location>
</feature>
<evidence type="ECO:0000256" key="15">
    <source>
        <dbReference type="PROSITE-ProRule" id="PRU00035"/>
    </source>
</evidence>
<dbReference type="RefSeq" id="XP_040926168.1">
    <property type="nucleotide sequence ID" value="XM_041070234.2"/>
</dbReference>
<dbReference type="InterPro" id="IPR038336">
    <property type="entry name" value="NET_sf"/>
</dbReference>
<dbReference type="SUPFAM" id="SSF47370">
    <property type="entry name" value="Bromodomain"/>
    <property type="match status" value="2"/>
</dbReference>
<dbReference type="PROSITE" id="PS51525">
    <property type="entry name" value="NET"/>
    <property type="match status" value="1"/>
</dbReference>
<dbReference type="RefSeq" id="XP_029002102.1">
    <property type="nucleotide sequence ID" value="XM_029146269.3"/>
</dbReference>
<evidence type="ECO:0000256" key="9">
    <source>
        <dbReference type="ARBA" id="ARBA00023117"/>
    </source>
</evidence>
<dbReference type="InterPro" id="IPR043509">
    <property type="entry name" value="Bromo_Brdt_II"/>
</dbReference>
<evidence type="ECO:0000256" key="3">
    <source>
        <dbReference type="ARBA" id="ARBA00022454"/>
    </source>
</evidence>
<dbReference type="Pfam" id="PF17105">
    <property type="entry name" value="BRD4_CDT"/>
    <property type="match status" value="1"/>
</dbReference>
<dbReference type="Gene3D" id="1.20.1270.220">
    <property type="match status" value="1"/>
</dbReference>
<dbReference type="GeneID" id="114853191"/>
<dbReference type="FunFam" id="1.20.920.10:FF:000002">
    <property type="entry name" value="Bromodomain-containing protein 4"/>
    <property type="match status" value="1"/>
</dbReference>
<evidence type="ECO:0000256" key="8">
    <source>
        <dbReference type="ARBA" id="ARBA00023015"/>
    </source>
</evidence>
<evidence type="ECO:0000256" key="1">
    <source>
        <dbReference type="ARBA" id="ARBA00004123"/>
    </source>
</evidence>
<feature type="domain" description="Bromo" evidence="17">
    <location>
        <begin position="43"/>
        <end position="115"/>
    </location>
</feature>
<reference evidence="20 21" key="1">
    <citation type="submission" date="2025-04" db="UniProtKB">
        <authorList>
            <consortium name="RefSeq"/>
        </authorList>
    </citation>
    <scope>IDENTIFICATION</scope>
</reference>
<dbReference type="InterPro" id="IPR018359">
    <property type="entry name" value="Bromodomain_CS"/>
</dbReference>
<feature type="region of interest" description="Disordered" evidence="16">
    <location>
        <begin position="775"/>
        <end position="798"/>
    </location>
</feature>
<dbReference type="GO" id="GO:0006338">
    <property type="term" value="P:chromatin remodeling"/>
    <property type="evidence" value="ECO:0007669"/>
    <property type="project" value="TreeGrafter"/>
</dbReference>
<evidence type="ECO:0000313" key="21">
    <source>
        <dbReference type="RefSeq" id="XP_029002103.1"/>
    </source>
</evidence>
<name>A0A6P7M7F9_BETSP</name>
<feature type="compositionally biased region" description="Low complexity" evidence="16">
    <location>
        <begin position="687"/>
        <end position="698"/>
    </location>
</feature>
<dbReference type="KEGG" id="bspl:114853191"/>
<keyword evidence="5" id="KW-0677">Repeat</keyword>
<evidence type="ECO:0000313" key="19">
    <source>
        <dbReference type="Proteomes" id="UP000515150"/>
    </source>
</evidence>
<evidence type="ECO:0000313" key="22">
    <source>
        <dbReference type="RefSeq" id="XP_040926168.1"/>
    </source>
</evidence>
<evidence type="ECO:0000256" key="2">
    <source>
        <dbReference type="ARBA" id="ARBA00004286"/>
    </source>
</evidence>
<evidence type="ECO:0000256" key="7">
    <source>
        <dbReference type="ARBA" id="ARBA00022990"/>
    </source>
</evidence>
<feature type="domain" description="NET" evidence="18">
    <location>
        <begin position="476"/>
        <end position="558"/>
    </location>
</feature>
<dbReference type="RefSeq" id="XP_029002103.1">
    <property type="nucleotide sequence ID" value="XM_029146270.3"/>
</dbReference>
<evidence type="ECO:0000256" key="13">
    <source>
        <dbReference type="ARBA" id="ARBA00044509"/>
    </source>
</evidence>
<evidence type="ECO:0000256" key="6">
    <source>
        <dbReference type="ARBA" id="ARBA00022853"/>
    </source>
</evidence>
<dbReference type="PROSITE" id="PS50014">
    <property type="entry name" value="BROMODOMAIN_2"/>
    <property type="match status" value="2"/>
</dbReference>
<dbReference type="GO" id="GO:0006355">
    <property type="term" value="P:regulation of DNA-templated transcription"/>
    <property type="evidence" value="ECO:0007669"/>
    <property type="project" value="TreeGrafter"/>
</dbReference>
<keyword evidence="6" id="KW-0156">Chromatin regulator</keyword>
<dbReference type="SMART" id="SM00297">
    <property type="entry name" value="BROMO"/>
    <property type="match status" value="2"/>
</dbReference>
<dbReference type="OrthoDB" id="21449at2759"/>
<feature type="region of interest" description="Disordered" evidence="16">
    <location>
        <begin position="1"/>
        <end position="22"/>
    </location>
</feature>
<dbReference type="Gene3D" id="1.20.920.10">
    <property type="entry name" value="Bromodomain-like"/>
    <property type="match status" value="2"/>
</dbReference>
<dbReference type="InterPro" id="IPR031354">
    <property type="entry name" value="BRD4_CDT"/>
</dbReference>
<evidence type="ECO:0000256" key="5">
    <source>
        <dbReference type="ARBA" id="ARBA00022737"/>
    </source>
</evidence>
<feature type="region of interest" description="Disordered" evidence="16">
    <location>
        <begin position="611"/>
        <end position="666"/>
    </location>
</feature>
<evidence type="ECO:0000256" key="10">
    <source>
        <dbReference type="ARBA" id="ARBA00023163"/>
    </source>
</evidence>
<gene>
    <name evidence="20 21 22" type="primary">brdt</name>
</gene>
<evidence type="ECO:0000259" key="17">
    <source>
        <dbReference type="PROSITE" id="PS50014"/>
    </source>
</evidence>
<comment type="subcellular location">
    <subcellularLocation>
        <location evidence="2">Chromosome</location>
    </subcellularLocation>
    <subcellularLocation>
        <location evidence="1">Nucleus</location>
    </subcellularLocation>
</comment>
<dbReference type="PROSITE" id="PS00633">
    <property type="entry name" value="BROMODOMAIN_1"/>
    <property type="match status" value="2"/>
</dbReference>
<dbReference type="CTD" id="676"/>
<evidence type="ECO:0000256" key="11">
    <source>
        <dbReference type="ARBA" id="ARBA00023242"/>
    </source>
</evidence>
<dbReference type="InterPro" id="IPR001487">
    <property type="entry name" value="Bromodomain"/>
</dbReference>
<dbReference type="InterPro" id="IPR036427">
    <property type="entry name" value="Bromodomain-like_sf"/>
</dbReference>
<keyword evidence="11" id="KW-0539">Nucleus</keyword>
<protein>
    <recommendedName>
        <fullName evidence="12">Bromodomain-containing protein 2</fullName>
    </recommendedName>
</protein>
<dbReference type="InterPro" id="IPR050935">
    <property type="entry name" value="Bromo_chromatin_reader"/>
</dbReference>
<feature type="region of interest" description="Disordered" evidence="16">
    <location>
        <begin position="369"/>
        <end position="395"/>
    </location>
</feature>
<dbReference type="PRINTS" id="PR00503">
    <property type="entry name" value="BROMODOMAIN"/>
</dbReference>
<proteinExistence type="inferred from homology"/>
<dbReference type="Proteomes" id="UP000515150">
    <property type="component" value="Chromosome 4"/>
</dbReference>
<accession>A0A6P7M7F9</accession>
<feature type="compositionally biased region" description="Basic and acidic residues" evidence="16">
    <location>
        <begin position="907"/>
        <end position="922"/>
    </location>
</feature>
<feature type="compositionally biased region" description="Basic and acidic residues" evidence="16">
    <location>
        <begin position="411"/>
        <end position="420"/>
    </location>
</feature>
<dbReference type="InterPro" id="IPR043508">
    <property type="entry name" value="Bromo_Brdt_I"/>
</dbReference>
<dbReference type="PANTHER" id="PTHR22880:SF240">
    <property type="entry name" value="BROMODOMAIN-CONTAINING PROTEIN 2"/>
    <property type="match status" value="1"/>
</dbReference>
<feature type="domain" description="Bromo" evidence="17">
    <location>
        <begin position="271"/>
        <end position="343"/>
    </location>
</feature>
<feature type="region of interest" description="Disordered" evidence="16">
    <location>
        <begin position="411"/>
        <end position="450"/>
    </location>
</feature>
<feature type="region of interest" description="Disordered" evidence="16">
    <location>
        <begin position="684"/>
        <end position="715"/>
    </location>
</feature>
<keyword evidence="8" id="KW-0805">Transcription regulation</keyword>
<dbReference type="Pfam" id="PF00439">
    <property type="entry name" value="Bromodomain"/>
    <property type="match status" value="2"/>
</dbReference>
<evidence type="ECO:0000259" key="18">
    <source>
        <dbReference type="PROSITE" id="PS51525"/>
    </source>
</evidence>
<dbReference type="CDD" id="cd05497">
    <property type="entry name" value="Bromo_Brdt_I_like"/>
    <property type="match status" value="1"/>
</dbReference>
<comment type="similarity">
    <text evidence="13">Belongs to the BET family.</text>
</comment>
<feature type="compositionally biased region" description="Basic residues" evidence="16">
    <location>
        <begin position="421"/>
        <end position="447"/>
    </location>
</feature>